<organism evidence="2 3">
    <name type="scientific">Spirosoma flavum</name>
    <dbReference type="NCBI Taxonomy" id="2048557"/>
    <lineage>
        <taxon>Bacteria</taxon>
        <taxon>Pseudomonadati</taxon>
        <taxon>Bacteroidota</taxon>
        <taxon>Cytophagia</taxon>
        <taxon>Cytophagales</taxon>
        <taxon>Cytophagaceae</taxon>
        <taxon>Spirosoma</taxon>
    </lineage>
</organism>
<evidence type="ECO:0000313" key="2">
    <source>
        <dbReference type="EMBL" id="MFD2935305.1"/>
    </source>
</evidence>
<dbReference type="InterPro" id="IPR001584">
    <property type="entry name" value="Integrase_cat-core"/>
</dbReference>
<gene>
    <name evidence="2" type="ORF">ACFS25_16065</name>
</gene>
<reference evidence="3" key="1">
    <citation type="journal article" date="2019" name="Int. J. Syst. Evol. Microbiol.">
        <title>The Global Catalogue of Microorganisms (GCM) 10K type strain sequencing project: providing services to taxonomists for standard genome sequencing and annotation.</title>
        <authorList>
            <consortium name="The Broad Institute Genomics Platform"/>
            <consortium name="The Broad Institute Genome Sequencing Center for Infectious Disease"/>
            <person name="Wu L."/>
            <person name="Ma J."/>
        </authorList>
    </citation>
    <scope>NUCLEOTIDE SEQUENCE [LARGE SCALE GENOMIC DNA]</scope>
    <source>
        <strain evidence="3">KCTC 52490</strain>
    </source>
</reference>
<dbReference type="RefSeq" id="WP_381502960.1">
    <property type="nucleotide sequence ID" value="NZ_JBHUOM010000012.1"/>
</dbReference>
<sequence>MADHWDNAVAESFFKTLKCEMANHIYFATRAAGQLATFEYIEGCGAAL</sequence>
<keyword evidence="3" id="KW-1185">Reference proteome</keyword>
<comment type="caution">
    <text evidence="2">The sequence shown here is derived from an EMBL/GenBank/DDBJ whole genome shotgun (WGS) entry which is preliminary data.</text>
</comment>
<dbReference type="Proteomes" id="UP001597512">
    <property type="component" value="Unassembled WGS sequence"/>
</dbReference>
<accession>A0ABW6ANC5</accession>
<protein>
    <submittedName>
        <fullName evidence="2">IS3 family transposase</fullName>
    </submittedName>
</protein>
<name>A0ABW6ANC5_9BACT</name>
<feature type="domain" description="Integrase catalytic" evidence="1">
    <location>
        <begin position="11"/>
        <end position="42"/>
    </location>
</feature>
<proteinExistence type="predicted"/>
<dbReference type="EMBL" id="JBHUOM010000012">
    <property type="protein sequence ID" value="MFD2935305.1"/>
    <property type="molecule type" value="Genomic_DNA"/>
</dbReference>
<dbReference type="Pfam" id="PF13333">
    <property type="entry name" value="rve_2"/>
    <property type="match status" value="1"/>
</dbReference>
<evidence type="ECO:0000259" key="1">
    <source>
        <dbReference type="Pfam" id="PF13333"/>
    </source>
</evidence>
<evidence type="ECO:0000313" key="3">
    <source>
        <dbReference type="Proteomes" id="UP001597512"/>
    </source>
</evidence>